<dbReference type="InterPro" id="IPR005467">
    <property type="entry name" value="His_kinase_dom"/>
</dbReference>
<keyword evidence="7" id="KW-0175">Coiled coil</keyword>
<dbReference type="SUPFAM" id="SSF47384">
    <property type="entry name" value="Homodimeric domain of signal transducing histidine kinase"/>
    <property type="match status" value="1"/>
</dbReference>
<dbReference type="InterPro" id="IPR035965">
    <property type="entry name" value="PAS-like_dom_sf"/>
</dbReference>
<dbReference type="CDD" id="cd00130">
    <property type="entry name" value="PAS"/>
    <property type="match status" value="4"/>
</dbReference>
<dbReference type="HOGENOM" id="CLU_340351_0_0_3"/>
<dbReference type="PANTHER" id="PTHR43304">
    <property type="entry name" value="PHYTOCHROME-LIKE PROTEIN CPH1"/>
    <property type="match status" value="1"/>
</dbReference>
<dbReference type="eggNOG" id="COG2202">
    <property type="taxonomic scope" value="Bacteria"/>
</dbReference>
<dbReference type="SUPFAM" id="SSF55874">
    <property type="entry name" value="ATPase domain of HSP90 chaperone/DNA topoisomerase II/histidine kinase"/>
    <property type="match status" value="1"/>
</dbReference>
<dbReference type="PANTHER" id="PTHR43304:SF1">
    <property type="entry name" value="PAC DOMAIN-CONTAINING PROTEIN"/>
    <property type="match status" value="1"/>
</dbReference>
<sequence length="834" mass="95133">MSTFFHHDPSTVDAGEIQRLHLQIDRLERCLTISSARQHQLMATMPEIAWIANADGSMIDFNPRWYEYSGLGIAESLDWGFLKAIHPEDRDRLICATQQTSTDQQSYSSNLRLLGATGTYQWFKAQASPVVAGDVVEWVGTYTAIVSQEDSAETNLWVDASQQKTESKQIEAERDRFFNLSIDLLCTARLDGYFRRINPAFEKTLGYTKEELLSQPWVNFVHPEDQAATLADLESLATGQPTFYFQNRYLCKDGSFKWLSWAAFPVVEENLVYAVARDITASKQIEETLRRREQEFKTLLDNTPDVVLRCDRDLRYVYVNAEVERTTGMPAASFIGKTLRELNSPPDLCEIWETTLRQVFETNEEQEIEFEGLTVEGLRTYQSRVVPELNSEGFTEYVLIVSRDITELKQAELEIRNFNAELEQRVAERTTQLAAANLHKDELLILEQQARSEAEAAQQRYQDLVNGLVDAIVWECDPVTLKFSFVSQSAENILCYPVVSWLTQVNFWASLIHPEDREWVTIFCSEETLAGRDHEFEYRCIAADGRVVWLRDRAYIVRGVDGKVQKLRGLMLDITQQKQAEAEKEQALAAIKLRADELAKMAAVLAKTNAILEKRNQELDQFAYVTSHDLKAPLRAIANLSNWIEEDLEDVLTDETRHQMQLLRGRVHRMEGLINALLEYSRIGRVKNQIQRVNINDLLAEIIEAIAPPPQFTIEVEPSMPTIVTELLPLQQVFTNLITNAIKHHDREDGRVKISVQDQGKFYKFLVADDGVGIAPQFHEKIFVIFQTLQARDKVENTGVGLALVKKIIENQGGSISLESAEGQGSTFSFTWNK</sequence>
<dbReference type="InterPro" id="IPR000014">
    <property type="entry name" value="PAS"/>
</dbReference>
<dbReference type="Pfam" id="PF08448">
    <property type="entry name" value="PAS_4"/>
    <property type="match status" value="1"/>
</dbReference>
<dbReference type="RefSeq" id="WP_015204306.1">
    <property type="nucleotide sequence ID" value="NC_019753.1"/>
</dbReference>
<dbReference type="CDD" id="cd00082">
    <property type="entry name" value="HisKA"/>
    <property type="match status" value="1"/>
</dbReference>
<dbReference type="InterPro" id="IPR036890">
    <property type="entry name" value="HATPase_C_sf"/>
</dbReference>
<dbReference type="SMART" id="SM00086">
    <property type="entry name" value="PAC"/>
    <property type="match status" value="4"/>
</dbReference>
<keyword evidence="6" id="KW-0902">Two-component regulatory system</keyword>
<dbReference type="InterPro" id="IPR036097">
    <property type="entry name" value="HisK_dim/P_sf"/>
</dbReference>
<evidence type="ECO:0000259" key="8">
    <source>
        <dbReference type="PROSITE" id="PS50109"/>
    </source>
</evidence>
<dbReference type="InterPro" id="IPR052162">
    <property type="entry name" value="Sensor_kinase/Photoreceptor"/>
</dbReference>
<dbReference type="SUPFAM" id="SSF55785">
    <property type="entry name" value="PYP-like sensor domain (PAS domain)"/>
    <property type="match status" value="4"/>
</dbReference>
<feature type="domain" description="PAS" evidence="9">
    <location>
        <begin position="34"/>
        <end position="104"/>
    </location>
</feature>
<dbReference type="PROSITE" id="PS50113">
    <property type="entry name" value="PAC"/>
    <property type="match status" value="2"/>
</dbReference>
<dbReference type="InterPro" id="IPR004358">
    <property type="entry name" value="Sig_transdc_His_kin-like_C"/>
</dbReference>
<dbReference type="InterPro" id="IPR003594">
    <property type="entry name" value="HATPase_dom"/>
</dbReference>
<evidence type="ECO:0000259" key="9">
    <source>
        <dbReference type="PROSITE" id="PS50112"/>
    </source>
</evidence>
<evidence type="ECO:0000256" key="7">
    <source>
        <dbReference type="SAM" id="Coils"/>
    </source>
</evidence>
<dbReference type="STRING" id="1173022.Cri9333_3371"/>
<dbReference type="NCBIfam" id="TIGR00229">
    <property type="entry name" value="sensory_box"/>
    <property type="match status" value="4"/>
</dbReference>
<dbReference type="InterPro" id="IPR000700">
    <property type="entry name" value="PAS-assoc_C"/>
</dbReference>
<accession>K9W429</accession>
<dbReference type="Pfam" id="PF08447">
    <property type="entry name" value="PAS_3"/>
    <property type="match status" value="3"/>
</dbReference>
<dbReference type="Gene3D" id="3.30.565.10">
    <property type="entry name" value="Histidine kinase-like ATPase, C-terminal domain"/>
    <property type="match status" value="1"/>
</dbReference>
<dbReference type="PRINTS" id="PR00344">
    <property type="entry name" value="BCTRLSENSOR"/>
</dbReference>
<keyword evidence="3" id="KW-0597">Phosphoprotein</keyword>
<dbReference type="GO" id="GO:0000155">
    <property type="term" value="F:phosphorelay sensor kinase activity"/>
    <property type="evidence" value="ECO:0007669"/>
    <property type="project" value="InterPro"/>
</dbReference>
<comment type="catalytic activity">
    <reaction evidence="1">
        <text>ATP + protein L-histidine = ADP + protein N-phospho-L-histidine.</text>
        <dbReference type="EC" id="2.7.13.3"/>
    </reaction>
</comment>
<evidence type="ECO:0000313" key="12">
    <source>
        <dbReference type="Proteomes" id="UP000010472"/>
    </source>
</evidence>
<evidence type="ECO:0000256" key="6">
    <source>
        <dbReference type="ARBA" id="ARBA00023012"/>
    </source>
</evidence>
<dbReference type="Pfam" id="PF02518">
    <property type="entry name" value="HATPase_c"/>
    <property type="match status" value="1"/>
</dbReference>
<feature type="domain" description="PAS" evidence="9">
    <location>
        <begin position="191"/>
        <end position="240"/>
    </location>
</feature>
<dbReference type="Pfam" id="PF00512">
    <property type="entry name" value="HisKA"/>
    <property type="match status" value="1"/>
</dbReference>
<keyword evidence="12" id="KW-1185">Reference proteome</keyword>
<evidence type="ECO:0000259" key="10">
    <source>
        <dbReference type="PROSITE" id="PS50113"/>
    </source>
</evidence>
<proteinExistence type="predicted"/>
<dbReference type="SMART" id="SM00388">
    <property type="entry name" value="HisKA"/>
    <property type="match status" value="1"/>
</dbReference>
<dbReference type="PROSITE" id="PS50112">
    <property type="entry name" value="PAS"/>
    <property type="match status" value="3"/>
</dbReference>
<dbReference type="SMART" id="SM00387">
    <property type="entry name" value="HATPase_c"/>
    <property type="match status" value="1"/>
</dbReference>
<dbReference type="InterPro" id="IPR003661">
    <property type="entry name" value="HisK_dim/P_dom"/>
</dbReference>
<dbReference type="AlphaFoldDB" id="K9W429"/>
<gene>
    <name evidence="11" type="ORF">Cri9333_3371</name>
</gene>
<dbReference type="PROSITE" id="PS50109">
    <property type="entry name" value="HIS_KIN"/>
    <property type="match status" value="1"/>
</dbReference>
<reference evidence="11 12" key="1">
    <citation type="submission" date="2012-06" db="EMBL/GenBank/DDBJ databases">
        <title>Finished chromosome of genome of Crinalium epipsammum PCC 9333.</title>
        <authorList>
            <consortium name="US DOE Joint Genome Institute"/>
            <person name="Gugger M."/>
            <person name="Coursin T."/>
            <person name="Rippka R."/>
            <person name="Tandeau De Marsac N."/>
            <person name="Huntemann M."/>
            <person name="Wei C.-L."/>
            <person name="Han J."/>
            <person name="Detter J.C."/>
            <person name="Han C."/>
            <person name="Tapia R."/>
            <person name="Davenport K."/>
            <person name="Daligault H."/>
            <person name="Erkkila T."/>
            <person name="Gu W."/>
            <person name="Munk A.C.C."/>
            <person name="Teshima H."/>
            <person name="Xu Y."/>
            <person name="Chain P."/>
            <person name="Chen A."/>
            <person name="Krypides N."/>
            <person name="Mavromatis K."/>
            <person name="Markowitz V."/>
            <person name="Szeto E."/>
            <person name="Ivanova N."/>
            <person name="Mikhailova N."/>
            <person name="Ovchinnikova G."/>
            <person name="Pagani I."/>
            <person name="Pati A."/>
            <person name="Goodwin L."/>
            <person name="Peters L."/>
            <person name="Pitluck S."/>
            <person name="Woyke T."/>
            <person name="Kerfeld C."/>
        </authorList>
    </citation>
    <scope>NUCLEOTIDE SEQUENCE [LARGE SCALE GENOMIC DNA]</scope>
    <source>
        <strain evidence="11 12">PCC 9333</strain>
    </source>
</reference>
<protein>
    <recommendedName>
        <fullName evidence="2">histidine kinase</fullName>
        <ecNumber evidence="2">2.7.13.3</ecNumber>
    </recommendedName>
</protein>
<evidence type="ECO:0000256" key="1">
    <source>
        <dbReference type="ARBA" id="ARBA00000085"/>
    </source>
</evidence>
<evidence type="ECO:0000313" key="11">
    <source>
        <dbReference type="EMBL" id="AFZ14200.1"/>
    </source>
</evidence>
<dbReference type="InterPro" id="IPR013655">
    <property type="entry name" value="PAS_fold_3"/>
</dbReference>
<organism evidence="11 12">
    <name type="scientific">Crinalium epipsammum PCC 9333</name>
    <dbReference type="NCBI Taxonomy" id="1173022"/>
    <lineage>
        <taxon>Bacteria</taxon>
        <taxon>Bacillati</taxon>
        <taxon>Cyanobacteriota</taxon>
        <taxon>Cyanophyceae</taxon>
        <taxon>Gomontiellales</taxon>
        <taxon>Gomontiellaceae</taxon>
        <taxon>Crinalium</taxon>
    </lineage>
</organism>
<keyword evidence="4" id="KW-0808">Transferase</keyword>
<dbReference type="eggNOG" id="COG4251">
    <property type="taxonomic scope" value="Bacteria"/>
</dbReference>
<feature type="domain" description="Histidine kinase" evidence="8">
    <location>
        <begin position="625"/>
        <end position="834"/>
    </location>
</feature>
<feature type="domain" description="PAS" evidence="9">
    <location>
        <begin position="292"/>
        <end position="363"/>
    </location>
</feature>
<dbReference type="Gene3D" id="3.30.450.20">
    <property type="entry name" value="PAS domain"/>
    <property type="match status" value="4"/>
</dbReference>
<dbReference type="KEGG" id="cep:Cri9333_3371"/>
<evidence type="ECO:0000256" key="2">
    <source>
        <dbReference type="ARBA" id="ARBA00012438"/>
    </source>
</evidence>
<evidence type="ECO:0000256" key="5">
    <source>
        <dbReference type="ARBA" id="ARBA00022777"/>
    </source>
</evidence>
<dbReference type="EC" id="2.7.13.3" evidence="2"/>
<dbReference type="eggNOG" id="COG3829">
    <property type="taxonomic scope" value="Bacteria"/>
</dbReference>
<feature type="domain" description="PAC" evidence="10">
    <location>
        <begin position="366"/>
        <end position="417"/>
    </location>
</feature>
<dbReference type="Gene3D" id="1.10.287.130">
    <property type="match status" value="1"/>
</dbReference>
<name>K9W429_9CYAN</name>
<dbReference type="SMART" id="SM00091">
    <property type="entry name" value="PAS"/>
    <property type="match status" value="4"/>
</dbReference>
<dbReference type="InterPro" id="IPR001610">
    <property type="entry name" value="PAC"/>
</dbReference>
<dbReference type="InterPro" id="IPR013656">
    <property type="entry name" value="PAS_4"/>
</dbReference>
<dbReference type="EMBL" id="CP003620">
    <property type="protein sequence ID" value="AFZ14200.1"/>
    <property type="molecule type" value="Genomic_DNA"/>
</dbReference>
<dbReference type="Proteomes" id="UP000010472">
    <property type="component" value="Chromosome"/>
</dbReference>
<evidence type="ECO:0000256" key="3">
    <source>
        <dbReference type="ARBA" id="ARBA00022553"/>
    </source>
</evidence>
<evidence type="ECO:0000256" key="4">
    <source>
        <dbReference type="ARBA" id="ARBA00022679"/>
    </source>
</evidence>
<feature type="domain" description="PAC" evidence="10">
    <location>
        <begin position="534"/>
        <end position="586"/>
    </location>
</feature>
<dbReference type="OrthoDB" id="9808408at2"/>
<keyword evidence="5 11" id="KW-0418">Kinase</keyword>
<feature type="coiled-coil region" evidence="7">
    <location>
        <begin position="401"/>
        <end position="467"/>
    </location>
</feature>